<dbReference type="GeneID" id="106464910"/>
<feature type="region of interest" description="Disordered" evidence="8">
    <location>
        <begin position="441"/>
        <end position="460"/>
    </location>
</feature>
<dbReference type="Pfam" id="PF00096">
    <property type="entry name" value="zf-C2H2"/>
    <property type="match status" value="3"/>
</dbReference>
<evidence type="ECO:0000259" key="9">
    <source>
        <dbReference type="PROSITE" id="PS50157"/>
    </source>
</evidence>
<dbReference type="PANTHER" id="PTHR45718:SF4">
    <property type="entry name" value="TRANSCRIPTIONAL ACTIVATOR CUBITUS INTERRUPTUS"/>
    <property type="match status" value="1"/>
</dbReference>
<evidence type="ECO:0000313" key="10">
    <source>
        <dbReference type="Proteomes" id="UP000694941"/>
    </source>
</evidence>
<keyword evidence="4 7" id="KW-0863">Zinc-finger</keyword>
<dbReference type="Proteomes" id="UP000694941">
    <property type="component" value="Unplaced"/>
</dbReference>
<evidence type="ECO:0000256" key="3">
    <source>
        <dbReference type="ARBA" id="ARBA00022737"/>
    </source>
</evidence>
<dbReference type="Gene3D" id="3.30.160.60">
    <property type="entry name" value="Classic Zinc Finger"/>
    <property type="match status" value="3"/>
</dbReference>
<keyword evidence="5" id="KW-0862">Zinc</keyword>
<dbReference type="RefSeq" id="XP_013780535.1">
    <property type="nucleotide sequence ID" value="XM_013925081.1"/>
</dbReference>
<keyword evidence="2" id="KW-0479">Metal-binding</keyword>
<evidence type="ECO:0000256" key="6">
    <source>
        <dbReference type="ARBA" id="ARBA00023242"/>
    </source>
</evidence>
<keyword evidence="10" id="KW-1185">Reference proteome</keyword>
<feature type="compositionally biased region" description="Polar residues" evidence="8">
    <location>
        <begin position="441"/>
        <end position="458"/>
    </location>
</feature>
<feature type="region of interest" description="Disordered" evidence="8">
    <location>
        <begin position="736"/>
        <end position="762"/>
    </location>
</feature>
<evidence type="ECO:0000256" key="2">
    <source>
        <dbReference type="ARBA" id="ARBA00022723"/>
    </source>
</evidence>
<dbReference type="InterPro" id="IPR043359">
    <property type="entry name" value="GLI-like"/>
</dbReference>
<feature type="domain" description="C2H2-type" evidence="9">
    <location>
        <begin position="58"/>
        <end position="83"/>
    </location>
</feature>
<dbReference type="InterPro" id="IPR013087">
    <property type="entry name" value="Znf_C2H2_type"/>
</dbReference>
<evidence type="ECO:0000256" key="4">
    <source>
        <dbReference type="ARBA" id="ARBA00022771"/>
    </source>
</evidence>
<evidence type="ECO:0000313" key="11">
    <source>
        <dbReference type="RefSeq" id="XP_013780535.1"/>
    </source>
</evidence>
<dbReference type="PANTHER" id="PTHR45718">
    <property type="entry name" value="TRANSCRIPTIONAL ACTIVATOR CUBITUS INTERRUPTUS"/>
    <property type="match status" value="1"/>
</dbReference>
<accession>A0ABM1BET0</accession>
<evidence type="ECO:0000256" key="5">
    <source>
        <dbReference type="ARBA" id="ARBA00022833"/>
    </source>
</evidence>
<feature type="region of interest" description="Disordered" evidence="8">
    <location>
        <begin position="92"/>
        <end position="160"/>
    </location>
</feature>
<dbReference type="PROSITE" id="PS50157">
    <property type="entry name" value="ZINC_FINGER_C2H2_2"/>
    <property type="match status" value="3"/>
</dbReference>
<reference evidence="11" key="1">
    <citation type="submission" date="2025-08" db="UniProtKB">
        <authorList>
            <consortium name="RefSeq"/>
        </authorList>
    </citation>
    <scope>IDENTIFICATION</scope>
    <source>
        <tissue evidence="11">Muscle</tissue>
    </source>
</reference>
<feature type="domain" description="C2H2-type" evidence="9">
    <location>
        <begin position="1"/>
        <end position="26"/>
    </location>
</feature>
<gene>
    <name evidence="11" type="primary">LOC106464910</name>
</gene>
<proteinExistence type="predicted"/>
<dbReference type="SUPFAM" id="SSF57667">
    <property type="entry name" value="beta-beta-alpha zinc fingers"/>
    <property type="match status" value="2"/>
</dbReference>
<keyword evidence="6" id="KW-0539">Nucleus</keyword>
<protein>
    <submittedName>
        <fullName evidence="11">Transcriptional activator cubitus interruptus-like</fullName>
    </submittedName>
</protein>
<dbReference type="PROSITE" id="PS00028">
    <property type="entry name" value="ZINC_FINGER_C2H2_1"/>
    <property type="match status" value="2"/>
</dbReference>
<comment type="subcellular location">
    <subcellularLocation>
        <location evidence="1">Nucleus</location>
    </subcellularLocation>
</comment>
<organism evidence="10 11">
    <name type="scientific">Limulus polyphemus</name>
    <name type="common">Atlantic horseshoe crab</name>
    <dbReference type="NCBI Taxonomy" id="6850"/>
    <lineage>
        <taxon>Eukaryota</taxon>
        <taxon>Metazoa</taxon>
        <taxon>Ecdysozoa</taxon>
        <taxon>Arthropoda</taxon>
        <taxon>Chelicerata</taxon>
        <taxon>Merostomata</taxon>
        <taxon>Xiphosura</taxon>
        <taxon>Limulidae</taxon>
        <taxon>Limulus</taxon>
    </lineage>
</organism>
<evidence type="ECO:0000256" key="7">
    <source>
        <dbReference type="PROSITE-ProRule" id="PRU00042"/>
    </source>
</evidence>
<sequence length="786" mass="86927">FEDCNKAYSRLENLKTHVRSHTGEKPYMCEFPGCTKTFSNASDRAKHQNRTHSNKKPYACNALGCTKRYTDPSSLRKHFKTIHGLEFCANKKHKGNQKRGSEGVGYNYKAAPGSTDGSPHSDDGIGSKLSSLSSPTIKPEEQGSPQQDGNLSGDVDQEVSSASNQAFFEGPTSDNSVSTTSVETEKFWEFVENPDFQVEKPLPGIACAVSPNNQKAMAESNICNRLKSKFQLHFKLGSAWLPNIVPTRGTLSTFSLGSHSVADVAWSGSETSQTGFRKNSCSSSTVSSFCSSMFSDNKSNIISNDISSTQGSQVSGVLHGRGIDEAHYEATSLYSSQRSSGVSSLSGLSSGVESQLEQLHSKAQSSQHLSSTRNLIVQRHSENMALQARIMPNQITVLDQGFTSSEKKVNDALQPLGAKEETAGQAEQGVNSLTRLTTLPPIGQSSWSKTPSGFSSYNRSHHPNQDVVLEDLEEDKPIEANKELVLPDEMMHYLKQGTWLEQPQSQLSHAVSSVSQYDELQRKNATMTCTQRNNNQVLSSNCTFERYLMTTTNNTLSSSVVSAPVCHLGSNPLSSSSHHQQTNSFQQKHSRNQISESQEQAIFMTSSSSSTSLGATHYRNCQHQKYNTHPIPAQNCFQHLRTGCVNHQIGGLDSSHSENTSASNIIHCHPRGSNTQAPVLLPLIIPNSNTTIPHNQQSYSRTDSLWIPSHQFKKYLTNPQYQQIQQYPHHLKTSQQQPKLSLQKQTQSYPQHMPQQQFQPFSQHPQHYLSYGTSESFMQSPRQVFP</sequence>
<feature type="domain" description="C2H2-type" evidence="9">
    <location>
        <begin position="27"/>
        <end position="57"/>
    </location>
</feature>
<keyword evidence="3" id="KW-0677">Repeat</keyword>
<evidence type="ECO:0000256" key="8">
    <source>
        <dbReference type="SAM" id="MobiDB-lite"/>
    </source>
</evidence>
<feature type="non-terminal residue" evidence="11">
    <location>
        <position position="1"/>
    </location>
</feature>
<dbReference type="InterPro" id="IPR036236">
    <property type="entry name" value="Znf_C2H2_sf"/>
</dbReference>
<dbReference type="SMART" id="SM00355">
    <property type="entry name" value="ZnF_C2H2"/>
    <property type="match status" value="3"/>
</dbReference>
<evidence type="ECO:0000256" key="1">
    <source>
        <dbReference type="ARBA" id="ARBA00004123"/>
    </source>
</evidence>
<feature type="region of interest" description="Disordered" evidence="8">
    <location>
        <begin position="571"/>
        <end position="595"/>
    </location>
</feature>
<name>A0ABM1BET0_LIMPO</name>